<dbReference type="RefSeq" id="WP_143312238.1">
    <property type="nucleotide sequence ID" value="NZ_CP171111.1"/>
</dbReference>
<accession>A0A1C3H3P3</accession>
<dbReference type="EMBL" id="FKLO01000038">
    <property type="protein sequence ID" value="SAM62500.1"/>
    <property type="molecule type" value="Genomic_DNA"/>
</dbReference>
<organism evidence="2 3">
    <name type="scientific">Cardiobacterium hominis</name>
    <dbReference type="NCBI Taxonomy" id="2718"/>
    <lineage>
        <taxon>Bacteria</taxon>
        <taxon>Pseudomonadati</taxon>
        <taxon>Pseudomonadota</taxon>
        <taxon>Gammaproteobacteria</taxon>
        <taxon>Cardiobacteriales</taxon>
        <taxon>Cardiobacteriaceae</taxon>
        <taxon>Cardiobacterium</taxon>
    </lineage>
</organism>
<dbReference type="Proteomes" id="UP000190837">
    <property type="component" value="Unassembled WGS sequence"/>
</dbReference>
<dbReference type="PROSITE" id="PS51257">
    <property type="entry name" value="PROKAR_LIPOPROTEIN"/>
    <property type="match status" value="1"/>
</dbReference>
<reference evidence="3" key="1">
    <citation type="submission" date="2016-04" db="EMBL/GenBank/DDBJ databases">
        <authorList>
            <person name="Tagini F."/>
        </authorList>
    </citation>
    <scope>NUCLEOTIDE SEQUENCE [LARGE SCALE GENOMIC DNA]</scope>
    <source>
        <strain evidence="3">CHUV0807</strain>
    </source>
</reference>
<evidence type="ECO:0000313" key="3">
    <source>
        <dbReference type="Proteomes" id="UP000190837"/>
    </source>
</evidence>
<feature type="chain" id="PRO_5008674808" description="Inhibitor I9 domain-containing protein" evidence="1">
    <location>
        <begin position="24"/>
        <end position="107"/>
    </location>
</feature>
<name>A0A1C3H3P3_9GAMM</name>
<evidence type="ECO:0000313" key="2">
    <source>
        <dbReference type="EMBL" id="SAM62500.1"/>
    </source>
</evidence>
<evidence type="ECO:0008006" key="4">
    <source>
        <dbReference type="Google" id="ProtNLM"/>
    </source>
</evidence>
<proteinExistence type="predicted"/>
<dbReference type="AlphaFoldDB" id="A0A1C3H3P3"/>
<evidence type="ECO:0000256" key="1">
    <source>
        <dbReference type="SAM" id="SignalP"/>
    </source>
</evidence>
<feature type="signal peptide" evidence="1">
    <location>
        <begin position="1"/>
        <end position="23"/>
    </location>
</feature>
<protein>
    <recommendedName>
        <fullName evidence="4">Inhibitor I9 domain-containing protein</fullName>
    </recommendedName>
</protein>
<keyword evidence="1" id="KW-0732">Signal</keyword>
<sequence length="107" mass="11752">MPHKLLPILISALILSACQSALPPDNTSPVATAAPHNLILYYHGDHTDSALRQHIAAYGAEILYHYPILHGFAIRIPADKSLNDAEAYFSRLPNVSGVLRDQTQQLQ</sequence>
<gene>
    <name evidence="2" type="ORF">CHUV0807_1021</name>
</gene>